<dbReference type="InterPro" id="IPR013212">
    <property type="entry name" value="Mad3/Bub1_I"/>
</dbReference>
<reference evidence="3 4" key="2">
    <citation type="submission" date="2018-11" db="EMBL/GenBank/DDBJ databases">
        <authorList>
            <consortium name="Pathogen Informatics"/>
        </authorList>
    </citation>
    <scope>NUCLEOTIDE SEQUENCE [LARGE SCALE GENOMIC DNA]</scope>
</reference>
<sequence>MLSYAFETSEFSIMYIRWIEDFYPSLGAASKYRSVLYRCVKDTCYIQGIHNNPIYVDAWLKLINYCDSASELFNLLFHNGVGTLNTEFYLAWTEHLKQLPERPSDTRAKLWARIASIFAHGLRAGAKPHYLLEDRAECFVASVKRSERLAEEKRGFEKLISDQQRKGRAEEERQTLSELRTVEGGNGGPIVPKVRTGAAINPERQGLRSLRPHLQDVPAQQKPRPGLQILHDPAALSDLPDLASVQPISGSAIALGKTLSRLAEPVASWNVENVKAPSVRLDRKTAMASTSTSTSRASAAGPPEQPHPRLTIFKDAPEETENPTPPFDSIISPQQMFIDFA</sequence>
<dbReference type="GO" id="GO:0007094">
    <property type="term" value="P:mitotic spindle assembly checkpoint signaling"/>
    <property type="evidence" value="ECO:0007669"/>
    <property type="project" value="InterPro"/>
</dbReference>
<reference evidence="5" key="1">
    <citation type="submission" date="2016-04" db="UniProtKB">
        <authorList>
            <consortium name="WormBaseParasite"/>
        </authorList>
    </citation>
    <scope>IDENTIFICATION</scope>
</reference>
<gene>
    <name evidence="3" type="ORF">HDID_LOCUS9673</name>
</gene>
<evidence type="ECO:0000259" key="2">
    <source>
        <dbReference type="PROSITE" id="PS51489"/>
    </source>
</evidence>
<dbReference type="Gene3D" id="1.25.40.430">
    <property type="match status" value="1"/>
</dbReference>
<feature type="domain" description="BUB1 N-terminal" evidence="2">
    <location>
        <begin position="1"/>
        <end position="170"/>
    </location>
</feature>
<dbReference type="GO" id="GO:0005634">
    <property type="term" value="C:nucleus"/>
    <property type="evidence" value="ECO:0007669"/>
    <property type="project" value="TreeGrafter"/>
</dbReference>
<feature type="region of interest" description="Disordered" evidence="1">
    <location>
        <begin position="282"/>
        <end position="310"/>
    </location>
</feature>
<dbReference type="STRING" id="6216.A0A0R3SVQ4"/>
<dbReference type="GO" id="GO:0032991">
    <property type="term" value="C:protein-containing complex"/>
    <property type="evidence" value="ECO:0007669"/>
    <property type="project" value="UniProtKB-ARBA"/>
</dbReference>
<dbReference type="SMART" id="SM00777">
    <property type="entry name" value="Mad3_BUB1_I"/>
    <property type="match status" value="1"/>
</dbReference>
<dbReference type="PANTHER" id="PTHR14030">
    <property type="entry name" value="MITOTIC CHECKPOINT SERINE/THREONINE-PROTEIN KINASE BUB1"/>
    <property type="match status" value="1"/>
</dbReference>
<dbReference type="PROSITE" id="PS51489">
    <property type="entry name" value="BUB1_N"/>
    <property type="match status" value="1"/>
</dbReference>
<dbReference type="GO" id="GO:0051754">
    <property type="term" value="P:meiotic sister chromatid cohesion, centromeric"/>
    <property type="evidence" value="ECO:0007669"/>
    <property type="project" value="TreeGrafter"/>
</dbReference>
<dbReference type="Proteomes" id="UP000274504">
    <property type="component" value="Unassembled WGS sequence"/>
</dbReference>
<dbReference type="InterPro" id="IPR015661">
    <property type="entry name" value="Bub1/Mad3"/>
</dbReference>
<organism evidence="5">
    <name type="scientific">Hymenolepis diminuta</name>
    <name type="common">Rat tapeworm</name>
    <dbReference type="NCBI Taxonomy" id="6216"/>
    <lineage>
        <taxon>Eukaryota</taxon>
        <taxon>Metazoa</taxon>
        <taxon>Spiralia</taxon>
        <taxon>Lophotrochozoa</taxon>
        <taxon>Platyhelminthes</taxon>
        <taxon>Cestoda</taxon>
        <taxon>Eucestoda</taxon>
        <taxon>Cyclophyllidea</taxon>
        <taxon>Hymenolepididae</taxon>
        <taxon>Hymenolepis</taxon>
    </lineage>
</organism>
<dbReference type="PANTHER" id="PTHR14030:SF4">
    <property type="entry name" value="BUB1 KINASE, ISOFORM A-RELATED"/>
    <property type="match status" value="1"/>
</dbReference>
<dbReference type="EMBL" id="UYSG01011364">
    <property type="protein sequence ID" value="VDL62088.1"/>
    <property type="molecule type" value="Genomic_DNA"/>
</dbReference>
<dbReference type="WBParaSite" id="HDID_0000967501-mRNA-1">
    <property type="protein sequence ID" value="HDID_0000967501-mRNA-1"/>
    <property type="gene ID" value="HDID_0000967501"/>
</dbReference>
<evidence type="ECO:0000313" key="4">
    <source>
        <dbReference type="Proteomes" id="UP000274504"/>
    </source>
</evidence>
<evidence type="ECO:0000313" key="5">
    <source>
        <dbReference type="WBParaSite" id="HDID_0000967501-mRNA-1"/>
    </source>
</evidence>
<evidence type="ECO:0000256" key="1">
    <source>
        <dbReference type="SAM" id="MobiDB-lite"/>
    </source>
</evidence>
<accession>A0A0R3SVQ4</accession>
<dbReference type="AlphaFoldDB" id="A0A0R3SVQ4"/>
<dbReference type="OrthoDB" id="248495at2759"/>
<proteinExistence type="predicted"/>
<dbReference type="Pfam" id="PF08311">
    <property type="entry name" value="Mad3_BUB1_I"/>
    <property type="match status" value="1"/>
</dbReference>
<dbReference type="GO" id="GO:0004672">
    <property type="term" value="F:protein kinase activity"/>
    <property type="evidence" value="ECO:0007669"/>
    <property type="project" value="TreeGrafter"/>
</dbReference>
<protein>
    <submittedName>
        <fullName evidence="5">BUB1 N-terminal domain-containing protein</fullName>
    </submittedName>
</protein>
<evidence type="ECO:0000313" key="3">
    <source>
        <dbReference type="EMBL" id="VDL62088.1"/>
    </source>
</evidence>
<name>A0A0R3SVQ4_HYMDI</name>
<feature type="compositionally biased region" description="Low complexity" evidence="1">
    <location>
        <begin position="286"/>
        <end position="300"/>
    </location>
</feature>